<reference evidence="3" key="1">
    <citation type="journal article" date="2017" name="Proc. Natl. Acad. Sci. U.S.A.">
        <title>Simulation of Deepwater Horizon oil plume reveals substrate specialization within a complex community of hydrocarbon-degraders.</title>
        <authorList>
            <person name="Hu P."/>
            <person name="Dubinsky E.A."/>
            <person name="Probst A.J."/>
            <person name="Wang J."/>
            <person name="Sieber C.M.K."/>
            <person name="Tom L.M."/>
            <person name="Gardinali P."/>
            <person name="Banfield J.F."/>
            <person name="Atlas R.M."/>
            <person name="Andersen G.L."/>
        </authorList>
    </citation>
    <scope>NUCLEOTIDE SEQUENCE [LARGE SCALE GENOMIC DNA]</scope>
</reference>
<sequence length="137" mass="15653">MKNETNNKDLIIQLYRAFSKRDHEALDRICAKDILWTQNPGFPGGAVNIGVSNIVENVYEANSSRWKFFSFQRKSISVATDTVLVEGVYVVQGHDAKERVSAETAHVFKIKDNKVTSFQQYTDSKTLWDNHNQNKIS</sequence>
<proteinExistence type="predicted"/>
<protein>
    <recommendedName>
        <fullName evidence="1">SnoaL-like domain-containing protein</fullName>
    </recommendedName>
</protein>
<feature type="domain" description="SnoaL-like" evidence="1">
    <location>
        <begin position="13"/>
        <end position="117"/>
    </location>
</feature>
<evidence type="ECO:0000259" key="1">
    <source>
        <dbReference type="Pfam" id="PF12680"/>
    </source>
</evidence>
<dbReference type="EMBL" id="MAAO01000007">
    <property type="protein sequence ID" value="OUR95662.1"/>
    <property type="molecule type" value="Genomic_DNA"/>
</dbReference>
<organism evidence="2 3">
    <name type="scientific">Halobacteriovorax marinus</name>
    <dbReference type="NCBI Taxonomy" id="97084"/>
    <lineage>
        <taxon>Bacteria</taxon>
        <taxon>Pseudomonadati</taxon>
        <taxon>Bdellovibrionota</taxon>
        <taxon>Bacteriovoracia</taxon>
        <taxon>Bacteriovoracales</taxon>
        <taxon>Halobacteriovoraceae</taxon>
        <taxon>Halobacteriovorax</taxon>
    </lineage>
</organism>
<dbReference type="PANTHER" id="PTHR41252:SF1">
    <property type="entry name" value="BLR2505 PROTEIN"/>
    <property type="match status" value="1"/>
</dbReference>
<dbReference type="Gene3D" id="3.10.450.50">
    <property type="match status" value="1"/>
</dbReference>
<name>A0A1Y5F4S9_9BACT</name>
<dbReference type="InterPro" id="IPR037401">
    <property type="entry name" value="SnoaL-like"/>
</dbReference>
<evidence type="ECO:0000313" key="2">
    <source>
        <dbReference type="EMBL" id="OUR95662.1"/>
    </source>
</evidence>
<dbReference type="SUPFAM" id="SSF54427">
    <property type="entry name" value="NTF2-like"/>
    <property type="match status" value="1"/>
</dbReference>
<dbReference type="Proteomes" id="UP000196531">
    <property type="component" value="Unassembled WGS sequence"/>
</dbReference>
<comment type="caution">
    <text evidence="2">The sequence shown here is derived from an EMBL/GenBank/DDBJ whole genome shotgun (WGS) entry which is preliminary data.</text>
</comment>
<accession>A0A1Y5F4S9</accession>
<dbReference type="InterPro" id="IPR032710">
    <property type="entry name" value="NTF2-like_dom_sf"/>
</dbReference>
<dbReference type="AlphaFoldDB" id="A0A1Y5F4S9"/>
<gene>
    <name evidence="2" type="ORF">A9Q84_14265</name>
</gene>
<evidence type="ECO:0000313" key="3">
    <source>
        <dbReference type="Proteomes" id="UP000196531"/>
    </source>
</evidence>
<dbReference type="PANTHER" id="PTHR41252">
    <property type="entry name" value="BLR2505 PROTEIN"/>
    <property type="match status" value="1"/>
</dbReference>
<dbReference type="Pfam" id="PF12680">
    <property type="entry name" value="SnoaL_2"/>
    <property type="match status" value="1"/>
</dbReference>